<evidence type="ECO:0000259" key="1">
    <source>
        <dbReference type="Pfam" id="PF04760"/>
    </source>
</evidence>
<accession>A0A414ZRB9</accession>
<gene>
    <name evidence="2" type="ORF">DW172_03805</name>
</gene>
<proteinExistence type="predicted"/>
<evidence type="ECO:0000313" key="2">
    <source>
        <dbReference type="EMBL" id="RHI25812.1"/>
    </source>
</evidence>
<dbReference type="AlphaFoldDB" id="A0A414ZRB9"/>
<reference evidence="2 3" key="1">
    <citation type="submission" date="2018-08" db="EMBL/GenBank/DDBJ databases">
        <title>A genome reference for cultivated species of the human gut microbiota.</title>
        <authorList>
            <person name="Zou Y."/>
            <person name="Xue W."/>
            <person name="Luo G."/>
        </authorList>
    </citation>
    <scope>NUCLEOTIDE SEQUENCE [LARGE SCALE GENOMIC DNA]</scope>
    <source>
        <strain evidence="2 3">AM16-11</strain>
    </source>
</reference>
<feature type="domain" description="Translation initiation factor IF-2 N-terminal" evidence="1">
    <location>
        <begin position="1"/>
        <end position="40"/>
    </location>
</feature>
<dbReference type="Pfam" id="PF04760">
    <property type="entry name" value="IF2_N"/>
    <property type="match status" value="1"/>
</dbReference>
<dbReference type="EMBL" id="QRKN01000001">
    <property type="protein sequence ID" value="RHI25812.1"/>
    <property type="molecule type" value="Genomic_DNA"/>
</dbReference>
<dbReference type="RefSeq" id="WP_118257288.1">
    <property type="nucleotide sequence ID" value="NZ_QRKN01000001.1"/>
</dbReference>
<dbReference type="Gene3D" id="1.10.10.2480">
    <property type="match status" value="1"/>
</dbReference>
<evidence type="ECO:0000313" key="3">
    <source>
        <dbReference type="Proteomes" id="UP000285865"/>
    </source>
</evidence>
<dbReference type="Proteomes" id="UP000285865">
    <property type="component" value="Unassembled WGS sequence"/>
</dbReference>
<comment type="caution">
    <text evidence="2">The sequence shown here is derived from an EMBL/GenBank/DDBJ whole genome shotgun (WGS) entry which is preliminary data.</text>
</comment>
<organism evidence="2 3">
    <name type="scientific">Agathobacter rectalis</name>
    <dbReference type="NCBI Taxonomy" id="39491"/>
    <lineage>
        <taxon>Bacteria</taxon>
        <taxon>Bacillati</taxon>
        <taxon>Bacillota</taxon>
        <taxon>Clostridia</taxon>
        <taxon>Lachnospirales</taxon>
        <taxon>Lachnospiraceae</taxon>
        <taxon>Agathobacter</taxon>
    </lineage>
</organism>
<dbReference type="InterPro" id="IPR006847">
    <property type="entry name" value="IF2_N"/>
</dbReference>
<name>A0A414ZRB9_9FIRM</name>
<sequence>MKVYELAKELGITPKELISFLRENGYKVSSHMQKLDDDAIDFTNNNFVKVNNTPTDNKAVTTSENESAKPQPVKIHKTFNPNDEIPCKSVTPWKLTAVGVDKNTVYHWEYFGDIEYIKYRDLQALRRTEYVTKPSFIIMDEDLVEQWKRELGDRYKYFKSIDYPEEYFDMDDDEFKDMIKSAPEWLGEIVKVTAMTMIRAENYPSIEKIKTIDDMLGTCIKEFI</sequence>
<protein>
    <recommendedName>
        <fullName evidence="1">Translation initiation factor IF-2 N-terminal domain-containing protein</fullName>
    </recommendedName>
</protein>